<protein>
    <submittedName>
        <fullName evidence="2">Uncharacterized protein</fullName>
    </submittedName>
</protein>
<dbReference type="EMBL" id="QRBF01000001">
    <property type="protein sequence ID" value="RDS86634.1"/>
    <property type="molecule type" value="Genomic_DNA"/>
</dbReference>
<organism evidence="2 3">
    <name type="scientific">Dyella psychrodurans</name>
    <dbReference type="NCBI Taxonomy" id="1927960"/>
    <lineage>
        <taxon>Bacteria</taxon>
        <taxon>Pseudomonadati</taxon>
        <taxon>Pseudomonadota</taxon>
        <taxon>Gammaproteobacteria</taxon>
        <taxon>Lysobacterales</taxon>
        <taxon>Rhodanobacteraceae</taxon>
        <taxon>Dyella</taxon>
    </lineage>
</organism>
<comment type="caution">
    <text evidence="2">The sequence shown here is derived from an EMBL/GenBank/DDBJ whole genome shotgun (WGS) entry which is preliminary data.</text>
</comment>
<sequence>MSKQTNILQILPATGWVAVYDESGEESAASLVCFALVETLDNGNRQQEVRPMHANGKRIAFADEAANFLRVEELAEFTGDEEDDEEEEAEDEVDA</sequence>
<feature type="region of interest" description="Disordered" evidence="1">
    <location>
        <begin position="76"/>
        <end position="95"/>
    </location>
</feature>
<accession>A0A370XDX8</accession>
<name>A0A370XDX8_9GAMM</name>
<evidence type="ECO:0000313" key="3">
    <source>
        <dbReference type="Proteomes" id="UP000255334"/>
    </source>
</evidence>
<keyword evidence="3" id="KW-1185">Reference proteome</keyword>
<reference evidence="2 3" key="1">
    <citation type="submission" date="2018-07" db="EMBL/GenBank/DDBJ databases">
        <title>Dyella monticola sp. nov. and Dyella psychrodurans sp. nov. isolated from monsoon evergreen broad-leaved forest soil of Dinghu Mountain, China.</title>
        <authorList>
            <person name="Gao Z."/>
            <person name="Qiu L."/>
        </authorList>
    </citation>
    <scope>NUCLEOTIDE SEQUENCE [LARGE SCALE GENOMIC DNA]</scope>
    <source>
        <strain evidence="2 3">4MSK11</strain>
    </source>
</reference>
<evidence type="ECO:0000256" key="1">
    <source>
        <dbReference type="SAM" id="MobiDB-lite"/>
    </source>
</evidence>
<dbReference type="OrthoDB" id="8727862at2"/>
<dbReference type="AlphaFoldDB" id="A0A370XDX8"/>
<dbReference type="RefSeq" id="WP_115476903.1">
    <property type="nucleotide sequence ID" value="NZ_QRBF01000001.1"/>
</dbReference>
<evidence type="ECO:0000313" key="2">
    <source>
        <dbReference type="EMBL" id="RDS86634.1"/>
    </source>
</evidence>
<dbReference type="Proteomes" id="UP000255334">
    <property type="component" value="Unassembled WGS sequence"/>
</dbReference>
<gene>
    <name evidence="2" type="ORF">DWU99_05230</name>
</gene>
<proteinExistence type="predicted"/>